<dbReference type="SMART" id="SM00475">
    <property type="entry name" value="53EXOc"/>
    <property type="match status" value="1"/>
</dbReference>
<evidence type="ECO:0000256" key="2">
    <source>
        <dbReference type="ARBA" id="ARBA00022801"/>
    </source>
</evidence>
<reference evidence="5" key="1">
    <citation type="submission" date="2020-05" db="EMBL/GenBank/DDBJ databases">
        <authorList>
            <person name="Chiriac C."/>
            <person name="Salcher M."/>
            <person name="Ghai R."/>
            <person name="Kavagutti S V."/>
        </authorList>
    </citation>
    <scope>NUCLEOTIDE SEQUENCE</scope>
</reference>
<dbReference type="InterPro" id="IPR036279">
    <property type="entry name" value="5-3_exonuclease_C_sf"/>
</dbReference>
<dbReference type="CDD" id="cd09859">
    <property type="entry name" value="PIN_53EXO"/>
    <property type="match status" value="1"/>
</dbReference>
<evidence type="ECO:0000256" key="3">
    <source>
        <dbReference type="ARBA" id="ARBA00023125"/>
    </source>
</evidence>
<dbReference type="InterPro" id="IPR020046">
    <property type="entry name" value="5-3_exonucl_a-hlix_arch_N"/>
</dbReference>
<dbReference type="InterPro" id="IPR038969">
    <property type="entry name" value="FEN"/>
</dbReference>
<sequence>MLLDAASLYFRAFSGVPTTVTAPDGRPINAVRGFLDMSARLVVAHRPDRFVACWDDDWRPAFRTDAVPSYKAHRQAPEGGEEVPDELGPQVPVLIEVLAATGLARVGAPGYEADDVIGTLATRARGPVDIVTGDRDLFQLVDDARGVRVLYTARGGIGDLDLVDEGAVAAKYGVPGKAYADFAVLRGDPSDGLPGVKGVGDKTAAALITAFGSLAGIREAVARTAVPKAPLTASVLRKLHESAAYLDVAPAVVEVVKDIDMPAVDGDLPRSPADPDALAELAERHGLQNSIARLGAALQWPGYLAP</sequence>
<dbReference type="InterPro" id="IPR002421">
    <property type="entry name" value="5-3_exonuclease"/>
</dbReference>
<dbReference type="CDD" id="cd09898">
    <property type="entry name" value="H3TH_53EXO"/>
    <property type="match status" value="1"/>
</dbReference>
<dbReference type="InterPro" id="IPR008918">
    <property type="entry name" value="HhH2"/>
</dbReference>
<name>A0A6J7HJV9_9ZZZZ</name>
<accession>A0A6J7HJV9</accession>
<evidence type="ECO:0000256" key="1">
    <source>
        <dbReference type="ARBA" id="ARBA00022722"/>
    </source>
</evidence>
<evidence type="ECO:0000313" key="5">
    <source>
        <dbReference type="EMBL" id="CAB4915899.1"/>
    </source>
</evidence>
<dbReference type="SUPFAM" id="SSF47807">
    <property type="entry name" value="5' to 3' exonuclease, C-terminal subdomain"/>
    <property type="match status" value="1"/>
</dbReference>
<dbReference type="Gene3D" id="3.40.50.1010">
    <property type="entry name" value="5'-nuclease"/>
    <property type="match status" value="1"/>
</dbReference>
<dbReference type="Pfam" id="PF01367">
    <property type="entry name" value="5_3_exonuc"/>
    <property type="match status" value="1"/>
</dbReference>
<dbReference type="SMART" id="SM00279">
    <property type="entry name" value="HhH2"/>
    <property type="match status" value="1"/>
</dbReference>
<dbReference type="InterPro" id="IPR029060">
    <property type="entry name" value="PIN-like_dom_sf"/>
</dbReference>
<dbReference type="GO" id="GO:0017108">
    <property type="term" value="F:5'-flap endonuclease activity"/>
    <property type="evidence" value="ECO:0007669"/>
    <property type="project" value="InterPro"/>
</dbReference>
<dbReference type="GO" id="GO:0008409">
    <property type="term" value="F:5'-3' exonuclease activity"/>
    <property type="evidence" value="ECO:0007669"/>
    <property type="project" value="InterPro"/>
</dbReference>
<dbReference type="EMBL" id="CAFBMQ010000174">
    <property type="protein sequence ID" value="CAB4915899.1"/>
    <property type="molecule type" value="Genomic_DNA"/>
</dbReference>
<dbReference type="SUPFAM" id="SSF88723">
    <property type="entry name" value="PIN domain-like"/>
    <property type="match status" value="1"/>
</dbReference>
<organism evidence="5">
    <name type="scientific">freshwater metagenome</name>
    <dbReference type="NCBI Taxonomy" id="449393"/>
    <lineage>
        <taxon>unclassified sequences</taxon>
        <taxon>metagenomes</taxon>
        <taxon>ecological metagenomes</taxon>
    </lineage>
</organism>
<keyword evidence="2" id="KW-0378">Hydrolase</keyword>
<keyword evidence="1" id="KW-0540">Nuclease</keyword>
<dbReference type="PANTHER" id="PTHR42646:SF2">
    <property type="entry name" value="5'-3' EXONUCLEASE FAMILY PROTEIN"/>
    <property type="match status" value="1"/>
</dbReference>
<proteinExistence type="predicted"/>
<evidence type="ECO:0000259" key="4">
    <source>
        <dbReference type="SMART" id="SM00475"/>
    </source>
</evidence>
<gene>
    <name evidence="5" type="ORF">UFOPK3609_01143</name>
</gene>
<keyword evidence="3" id="KW-0238">DNA-binding</keyword>
<dbReference type="AlphaFoldDB" id="A0A6J7HJV9"/>
<dbReference type="GO" id="GO:0033567">
    <property type="term" value="P:DNA replication, Okazaki fragment processing"/>
    <property type="evidence" value="ECO:0007669"/>
    <property type="project" value="InterPro"/>
</dbReference>
<protein>
    <submittedName>
        <fullName evidence="5">Unannotated protein</fullName>
    </submittedName>
</protein>
<dbReference type="Gene3D" id="1.10.150.20">
    <property type="entry name" value="5' to 3' exonuclease, C-terminal subdomain"/>
    <property type="match status" value="1"/>
</dbReference>
<dbReference type="GO" id="GO:0003677">
    <property type="term" value="F:DNA binding"/>
    <property type="evidence" value="ECO:0007669"/>
    <property type="project" value="UniProtKB-KW"/>
</dbReference>
<dbReference type="Pfam" id="PF02739">
    <property type="entry name" value="5_3_exonuc_N"/>
    <property type="match status" value="1"/>
</dbReference>
<feature type="domain" description="5'-3' exonuclease" evidence="4">
    <location>
        <begin position="1"/>
        <end position="271"/>
    </location>
</feature>
<dbReference type="InterPro" id="IPR020045">
    <property type="entry name" value="DNA_polI_H3TH"/>
</dbReference>
<dbReference type="PANTHER" id="PTHR42646">
    <property type="entry name" value="FLAP ENDONUCLEASE XNI"/>
    <property type="match status" value="1"/>
</dbReference>